<evidence type="ECO:0000313" key="3">
    <source>
        <dbReference type="Proteomes" id="UP001041814"/>
    </source>
</evidence>
<organism evidence="2 3">
    <name type="scientific">Rubrivivax gelatinosus</name>
    <name type="common">Rhodocyclus gelatinosus</name>
    <name type="synonym">Rhodopseudomonas gelatinosa</name>
    <dbReference type="NCBI Taxonomy" id="28068"/>
    <lineage>
        <taxon>Bacteria</taxon>
        <taxon>Pseudomonadati</taxon>
        <taxon>Pseudomonadota</taxon>
        <taxon>Betaproteobacteria</taxon>
        <taxon>Burkholderiales</taxon>
        <taxon>Sphaerotilaceae</taxon>
        <taxon>Rubrivivax</taxon>
    </lineage>
</organism>
<reference evidence="2" key="2">
    <citation type="journal article" date="2020" name="Microorganisms">
        <title>Osmotic Adaptation and Compatible Solute Biosynthesis of Phototrophic Bacteria as Revealed from Genome Analyses.</title>
        <authorList>
            <person name="Imhoff J.F."/>
            <person name="Rahn T."/>
            <person name="Kunzel S."/>
            <person name="Keller A."/>
            <person name="Neulinger S.C."/>
        </authorList>
    </citation>
    <scope>NUCLEOTIDE SEQUENCE</scope>
    <source>
        <strain evidence="2">IM 151</strain>
    </source>
</reference>
<dbReference type="Proteomes" id="UP001041814">
    <property type="component" value="Unassembled WGS sequence"/>
</dbReference>
<proteinExistence type="predicted"/>
<reference evidence="2" key="1">
    <citation type="submission" date="2017-08" db="EMBL/GenBank/DDBJ databases">
        <authorList>
            <person name="Imhoff J.F."/>
            <person name="Rahn T."/>
            <person name="Kuenzel S."/>
            <person name="Neulinger S.C."/>
        </authorList>
    </citation>
    <scope>NUCLEOTIDE SEQUENCE</scope>
    <source>
        <strain evidence="2">IM 151</strain>
    </source>
</reference>
<dbReference type="RefSeq" id="WP_200227193.1">
    <property type="nucleotide sequence ID" value="NZ_NRRT01000008.1"/>
</dbReference>
<name>A0ABS1DS64_RUBGE</name>
<protein>
    <submittedName>
        <fullName evidence="2">Uncharacterized protein</fullName>
    </submittedName>
</protein>
<evidence type="ECO:0000313" key="2">
    <source>
        <dbReference type="EMBL" id="MBK1712852.1"/>
    </source>
</evidence>
<gene>
    <name evidence="2" type="ORF">CKO43_08670</name>
</gene>
<keyword evidence="3" id="KW-1185">Reference proteome</keyword>
<sequence>MTDICLPKPDQEYILDVIENTLTETPRKLRGVAADDRNLAARPFPASAPRVPEARPPFDDALREEELQHIAVLGYN</sequence>
<dbReference type="EMBL" id="NRRU01000025">
    <property type="protein sequence ID" value="MBK1712852.1"/>
    <property type="molecule type" value="Genomic_DNA"/>
</dbReference>
<accession>A0ABS1DS64</accession>
<feature type="region of interest" description="Disordered" evidence="1">
    <location>
        <begin position="33"/>
        <end position="56"/>
    </location>
</feature>
<evidence type="ECO:0000256" key="1">
    <source>
        <dbReference type="SAM" id="MobiDB-lite"/>
    </source>
</evidence>
<comment type="caution">
    <text evidence="2">The sequence shown here is derived from an EMBL/GenBank/DDBJ whole genome shotgun (WGS) entry which is preliminary data.</text>
</comment>